<organism evidence="1">
    <name type="scientific">Homo sapiens</name>
    <name type="common">Human</name>
    <dbReference type="NCBI Taxonomy" id="9606"/>
    <lineage>
        <taxon>Eukaryota</taxon>
        <taxon>Metazoa</taxon>
        <taxon>Chordata</taxon>
        <taxon>Craniata</taxon>
        <taxon>Vertebrata</taxon>
        <taxon>Euteleostomi</taxon>
        <taxon>Mammalia</taxon>
        <taxon>Eutheria</taxon>
        <taxon>Euarchontoglires</taxon>
        <taxon>Primates</taxon>
        <taxon>Haplorrhini</taxon>
        <taxon>Catarrhini</taxon>
        <taxon>Hominidae</taxon>
        <taxon>Homo</taxon>
    </lineage>
</organism>
<dbReference type="ChiTaRS" id="SPTA1">
    <property type="organism name" value="human"/>
</dbReference>
<protein>
    <submittedName>
        <fullName evidence="1">Alternative protein SPTA1</fullName>
    </submittedName>
</protein>
<dbReference type="AlphaFoldDB" id="L8E8Z3"/>
<dbReference type="OrthoDB" id="6018565at2759"/>
<evidence type="ECO:0000313" key="1">
    <source>
        <dbReference type="EMBL" id="CCQ43201.1"/>
    </source>
</evidence>
<proteinExistence type="predicted"/>
<gene>
    <name evidence="1" type="primary">SPTA1</name>
</gene>
<dbReference type="EMBL" id="HF583704">
    <property type="protein sequence ID" value="CCQ43201.1"/>
    <property type="molecule type" value="Genomic_DNA"/>
</dbReference>
<reference evidence="1" key="1">
    <citation type="journal article" date="2013" name="PLoS ONE">
        <title>Direct detection of alternative open reading frames translation products in human significantly expands the proteome.</title>
        <authorList>
            <person name="Vanderperre B."/>
            <person name="Lucier J.-F."/>
            <person name="Motard J."/>
            <person name="Tremblay G."/>
            <person name="Vanderperre S."/>
            <person name="Wisztorski M."/>
            <person name="Salzet M."/>
            <person name="Boisvert F.-M."/>
            <person name="Roucou X."/>
        </authorList>
    </citation>
    <scope>NUCLEOTIDE SEQUENCE</scope>
</reference>
<name>L8E8Z3_HUMAN</name>
<sequence length="66" mass="7682">MNSGSCWAVPMLLKCFTEKQMTRRSRLRRNARPSVLQTLAQICSVFRLFSDGMRALKGTSYPWEIR</sequence>
<accession>L8E8Z3</accession>